<reference evidence="2" key="1">
    <citation type="submission" date="2022-11" db="UniProtKB">
        <authorList>
            <consortium name="WormBaseParasite"/>
        </authorList>
    </citation>
    <scope>IDENTIFICATION</scope>
</reference>
<evidence type="ECO:0000313" key="2">
    <source>
        <dbReference type="WBParaSite" id="nRc.2.0.1.t11355-RA"/>
    </source>
</evidence>
<dbReference type="AlphaFoldDB" id="A0A915IB01"/>
<evidence type="ECO:0000313" key="1">
    <source>
        <dbReference type="Proteomes" id="UP000887565"/>
    </source>
</evidence>
<dbReference type="Proteomes" id="UP000887565">
    <property type="component" value="Unplaced"/>
</dbReference>
<keyword evidence="1" id="KW-1185">Reference proteome</keyword>
<sequence length="126" mass="14275">MERGDRANVVLVGAPSIPHFLLCHTRGVHLICARHKGVSDILLYTFVAFLFRTEYCFRWKRTFALRTETKRIQSVFPTSGPVIEVHYGDKKLNFNSHESCGLTGHKLEIPCFSNIAGSLCDQLHSL</sequence>
<accession>A0A915IB01</accession>
<organism evidence="1 2">
    <name type="scientific">Romanomermis culicivorax</name>
    <name type="common">Nematode worm</name>
    <dbReference type="NCBI Taxonomy" id="13658"/>
    <lineage>
        <taxon>Eukaryota</taxon>
        <taxon>Metazoa</taxon>
        <taxon>Ecdysozoa</taxon>
        <taxon>Nematoda</taxon>
        <taxon>Enoplea</taxon>
        <taxon>Dorylaimia</taxon>
        <taxon>Mermithida</taxon>
        <taxon>Mermithoidea</taxon>
        <taxon>Mermithidae</taxon>
        <taxon>Romanomermis</taxon>
    </lineage>
</organism>
<dbReference type="WBParaSite" id="nRc.2.0.1.t11355-RA">
    <property type="protein sequence ID" value="nRc.2.0.1.t11355-RA"/>
    <property type="gene ID" value="nRc.2.0.1.g11355"/>
</dbReference>
<protein>
    <submittedName>
        <fullName evidence="2">Uncharacterized protein</fullName>
    </submittedName>
</protein>
<proteinExistence type="predicted"/>
<name>A0A915IB01_ROMCU</name>